<feature type="transmembrane region" description="Helical" evidence="8">
    <location>
        <begin position="261"/>
        <end position="283"/>
    </location>
</feature>
<evidence type="ECO:0000256" key="2">
    <source>
        <dbReference type="ARBA" id="ARBA00022448"/>
    </source>
</evidence>
<accession>A0A7U6GKJ0</accession>
<evidence type="ECO:0000259" key="9">
    <source>
        <dbReference type="PROSITE" id="PS50893"/>
    </source>
</evidence>
<dbReference type="SUPFAM" id="SSF90123">
    <property type="entry name" value="ABC transporter transmembrane region"/>
    <property type="match status" value="1"/>
</dbReference>
<sequence>MVHDRGASPQVHKNRRDWHNLRNMLPFLWEFRSRAAFALLCLILSKVANVGVPLLLKQIVDALENKPEQVLVLPFGLLIAYGALKLSSSLFNELRDIVFAKVRYRAMRRLSTRVLEHLHRLSLRFHLERQTGGISRDLERGTRSVAQILNYMAFSILPILVEFMLVGGILVTQYDLVFTLITFGTVLVYALVTFAITEWRMDFRHHMNQLDSEANSRAMDSLINYETVKYFGNEKLEVDRFDRKLGEWEHWAVKSQTSMSLLNFAQGAVIAVGVTFIMIFAARGVTRGEMSIGDLVLVNAFLLQLFIPLGFLGIVYRQIKYALADMDLIFKLLEREPEIQDALNAQPLIVTEGSIVFRQVEFSYQPERPILRGVDFQVPGGHKVAIVGHSGAGKSTIARLLYRFYDVTGGSIRIDGQDIRQVTQDSLRAAIGIVPQDTVLFNDTIYYNIAYGRADASRKEVEAVARQAHILEFIESLPDGWETRVGERGLKLSGGEKQRVAIARAILKRPRILVFDEATSSLDSRTEQAIQETLAQVAQHHTTLVIAHRLSTVVDADEILVMDKGCIVERGTHGELLALGGNYAEMWELQQKKRAENDLARNKQELR</sequence>
<dbReference type="InterPro" id="IPR036640">
    <property type="entry name" value="ABC1_TM_sf"/>
</dbReference>
<keyword evidence="12" id="KW-1185">Reference proteome</keyword>
<dbReference type="CDD" id="cd03253">
    <property type="entry name" value="ABCC_ATM1_transporter"/>
    <property type="match status" value="1"/>
</dbReference>
<organism evidence="11 12">
    <name type="scientific">Thiolapillus brandeum</name>
    <dbReference type="NCBI Taxonomy" id="1076588"/>
    <lineage>
        <taxon>Bacteria</taxon>
        <taxon>Pseudomonadati</taxon>
        <taxon>Pseudomonadota</taxon>
        <taxon>Gammaproteobacteria</taxon>
        <taxon>Chromatiales</taxon>
        <taxon>Sedimenticolaceae</taxon>
        <taxon>Thiolapillus</taxon>
    </lineage>
</organism>
<evidence type="ECO:0000313" key="11">
    <source>
        <dbReference type="EMBL" id="BAO45346.1"/>
    </source>
</evidence>
<feature type="transmembrane region" description="Helical" evidence="8">
    <location>
        <begin position="35"/>
        <end position="56"/>
    </location>
</feature>
<dbReference type="InterPro" id="IPR017871">
    <property type="entry name" value="ABC_transporter-like_CS"/>
</dbReference>
<dbReference type="Pfam" id="PF00005">
    <property type="entry name" value="ABC_tran"/>
    <property type="match status" value="1"/>
</dbReference>
<keyword evidence="6 8" id="KW-1133">Transmembrane helix</keyword>
<dbReference type="GO" id="GO:0140359">
    <property type="term" value="F:ABC-type transporter activity"/>
    <property type="evidence" value="ECO:0007669"/>
    <property type="project" value="InterPro"/>
</dbReference>
<keyword evidence="5 11" id="KW-0067">ATP-binding</keyword>
<keyword evidence="3 8" id="KW-0812">Transmembrane</keyword>
<dbReference type="GO" id="GO:0005886">
    <property type="term" value="C:plasma membrane"/>
    <property type="evidence" value="ECO:0007669"/>
    <property type="project" value="UniProtKB-SubCell"/>
</dbReference>
<dbReference type="PANTHER" id="PTHR24221:SF402">
    <property type="entry name" value="IRON-SULFUR CLUSTERS TRANSPORTER ABCB7, MITOCHONDRIAL"/>
    <property type="match status" value="1"/>
</dbReference>
<evidence type="ECO:0000256" key="7">
    <source>
        <dbReference type="ARBA" id="ARBA00023136"/>
    </source>
</evidence>
<feature type="transmembrane region" description="Helical" evidence="8">
    <location>
        <begin position="148"/>
        <end position="170"/>
    </location>
</feature>
<dbReference type="PROSITE" id="PS50893">
    <property type="entry name" value="ABC_TRANSPORTER_2"/>
    <property type="match status" value="1"/>
</dbReference>
<gene>
    <name evidence="11" type="ORF">TBH_C2437</name>
</gene>
<evidence type="ECO:0000256" key="8">
    <source>
        <dbReference type="SAM" id="Phobius"/>
    </source>
</evidence>
<dbReference type="FunFam" id="3.40.50.300:FF:000186">
    <property type="entry name" value="ATP-binding cassette sub-family B member 7, mitochondrial"/>
    <property type="match status" value="1"/>
</dbReference>
<dbReference type="Pfam" id="PF00664">
    <property type="entry name" value="ABC_membrane"/>
    <property type="match status" value="1"/>
</dbReference>
<dbReference type="InterPro" id="IPR027417">
    <property type="entry name" value="P-loop_NTPase"/>
</dbReference>
<dbReference type="SMART" id="SM00382">
    <property type="entry name" value="AAA"/>
    <property type="match status" value="1"/>
</dbReference>
<dbReference type="CDD" id="cd18582">
    <property type="entry name" value="ABC_6TM_ATM1_ABCB7"/>
    <property type="match status" value="1"/>
</dbReference>
<name>A0A7U6GKJ0_9GAMM</name>
<dbReference type="PROSITE" id="PS50929">
    <property type="entry name" value="ABC_TM1F"/>
    <property type="match status" value="1"/>
</dbReference>
<feature type="domain" description="ABC transporter" evidence="9">
    <location>
        <begin position="355"/>
        <end position="589"/>
    </location>
</feature>
<dbReference type="GO" id="GO:0005524">
    <property type="term" value="F:ATP binding"/>
    <property type="evidence" value="ECO:0007669"/>
    <property type="project" value="UniProtKB-KW"/>
</dbReference>
<evidence type="ECO:0000256" key="1">
    <source>
        <dbReference type="ARBA" id="ARBA00004651"/>
    </source>
</evidence>
<feature type="domain" description="ABC transmembrane type-1" evidence="10">
    <location>
        <begin position="36"/>
        <end position="319"/>
    </location>
</feature>
<keyword evidence="2" id="KW-0813">Transport</keyword>
<keyword evidence="4" id="KW-0547">Nucleotide-binding</keyword>
<protein>
    <submittedName>
        <fullName evidence="11">Multidrug ABC transporter ATP-binding protein / permease</fullName>
    </submittedName>
</protein>
<dbReference type="InterPro" id="IPR039421">
    <property type="entry name" value="Type_1_exporter"/>
</dbReference>
<evidence type="ECO:0000256" key="5">
    <source>
        <dbReference type="ARBA" id="ARBA00022840"/>
    </source>
</evidence>
<dbReference type="SUPFAM" id="SSF52540">
    <property type="entry name" value="P-loop containing nucleoside triphosphate hydrolases"/>
    <property type="match status" value="1"/>
</dbReference>
<proteinExistence type="predicted"/>
<dbReference type="RefSeq" id="WP_041068870.1">
    <property type="nucleotide sequence ID" value="NZ_AP012273.1"/>
</dbReference>
<dbReference type="InterPro" id="IPR003439">
    <property type="entry name" value="ABC_transporter-like_ATP-bd"/>
</dbReference>
<evidence type="ECO:0000256" key="4">
    <source>
        <dbReference type="ARBA" id="ARBA00022741"/>
    </source>
</evidence>
<evidence type="ECO:0000313" key="12">
    <source>
        <dbReference type="Proteomes" id="UP000031631"/>
    </source>
</evidence>
<keyword evidence="7 8" id="KW-0472">Membrane</keyword>
<evidence type="ECO:0000259" key="10">
    <source>
        <dbReference type="PROSITE" id="PS50929"/>
    </source>
</evidence>
<dbReference type="AlphaFoldDB" id="A0A7U6GKJ0"/>
<dbReference type="GO" id="GO:0016887">
    <property type="term" value="F:ATP hydrolysis activity"/>
    <property type="evidence" value="ECO:0007669"/>
    <property type="project" value="InterPro"/>
</dbReference>
<dbReference type="InterPro" id="IPR003593">
    <property type="entry name" value="AAA+_ATPase"/>
</dbReference>
<feature type="transmembrane region" description="Helical" evidence="8">
    <location>
        <begin position="176"/>
        <end position="197"/>
    </location>
</feature>
<evidence type="ECO:0000256" key="3">
    <source>
        <dbReference type="ARBA" id="ARBA00022692"/>
    </source>
</evidence>
<dbReference type="PROSITE" id="PS00211">
    <property type="entry name" value="ABC_TRANSPORTER_1"/>
    <property type="match status" value="1"/>
</dbReference>
<dbReference type="Proteomes" id="UP000031631">
    <property type="component" value="Chromosome"/>
</dbReference>
<dbReference type="GO" id="GO:0006879">
    <property type="term" value="P:intracellular iron ion homeostasis"/>
    <property type="evidence" value="ECO:0007669"/>
    <property type="project" value="TreeGrafter"/>
</dbReference>
<dbReference type="EMBL" id="AP012273">
    <property type="protein sequence ID" value="BAO45346.1"/>
    <property type="molecule type" value="Genomic_DNA"/>
</dbReference>
<dbReference type="PANTHER" id="PTHR24221">
    <property type="entry name" value="ATP-BINDING CASSETTE SUB-FAMILY B"/>
    <property type="match status" value="1"/>
</dbReference>
<evidence type="ECO:0000256" key="6">
    <source>
        <dbReference type="ARBA" id="ARBA00022989"/>
    </source>
</evidence>
<dbReference type="Gene3D" id="3.40.50.300">
    <property type="entry name" value="P-loop containing nucleotide triphosphate hydrolases"/>
    <property type="match status" value="1"/>
</dbReference>
<dbReference type="KEGG" id="tbn:TBH_C2437"/>
<dbReference type="Gene3D" id="1.20.1560.10">
    <property type="entry name" value="ABC transporter type 1, transmembrane domain"/>
    <property type="match status" value="1"/>
</dbReference>
<feature type="transmembrane region" description="Helical" evidence="8">
    <location>
        <begin position="295"/>
        <end position="316"/>
    </location>
</feature>
<comment type="subcellular location">
    <subcellularLocation>
        <location evidence="1">Cell membrane</location>
        <topology evidence="1">Multi-pass membrane protein</topology>
    </subcellularLocation>
</comment>
<reference evidence="11 12" key="1">
    <citation type="journal article" date="2014" name="PLoS ONE">
        <title>Physiological and genomic features of a novel sulfur-oxidizing gammaproteobacterium belonging to a previously uncultivated symbiotic lineage isolated from a hydrothermal vent.</title>
        <authorList>
            <person name="Nunoura T."/>
            <person name="Takaki Y."/>
            <person name="Kazama H."/>
            <person name="Kakuta J."/>
            <person name="Shimamura S."/>
            <person name="Makita H."/>
            <person name="Hirai M."/>
            <person name="Miyazaki M."/>
            <person name="Takai K."/>
        </authorList>
    </citation>
    <scope>NUCLEOTIDE SEQUENCE [LARGE SCALE GENOMIC DNA]</scope>
    <source>
        <strain evidence="11 12">Hiromi1</strain>
    </source>
</reference>
<dbReference type="InterPro" id="IPR011527">
    <property type="entry name" value="ABC1_TM_dom"/>
</dbReference>